<evidence type="ECO:0000256" key="12">
    <source>
        <dbReference type="SAM" id="SignalP"/>
    </source>
</evidence>
<dbReference type="GO" id="GO:0009610">
    <property type="term" value="P:response to symbiotic fungus"/>
    <property type="evidence" value="ECO:0007669"/>
    <property type="project" value="UniProtKB-ARBA"/>
</dbReference>
<dbReference type="PANTHER" id="PTHR33021:SF558">
    <property type="entry name" value="PHYTOCYANIN DOMAIN-CONTAINING PROTEIN"/>
    <property type="match status" value="1"/>
</dbReference>
<evidence type="ECO:0000256" key="6">
    <source>
        <dbReference type="ARBA" id="ARBA00022982"/>
    </source>
</evidence>
<dbReference type="SUPFAM" id="SSF49503">
    <property type="entry name" value="Cupredoxins"/>
    <property type="match status" value="1"/>
</dbReference>
<keyword evidence="9" id="KW-0472">Membrane</keyword>
<keyword evidence="7" id="KW-1133">Transmembrane helix</keyword>
<dbReference type="InterPro" id="IPR008972">
    <property type="entry name" value="Cupredoxin"/>
</dbReference>
<dbReference type="OrthoDB" id="784190at2759"/>
<dbReference type="Gene3D" id="2.60.40.420">
    <property type="entry name" value="Cupredoxins - blue copper proteins"/>
    <property type="match status" value="1"/>
</dbReference>
<dbReference type="GeneID" id="123452829"/>
<keyword evidence="2" id="KW-0813">Transport</keyword>
<comment type="subcellular location">
    <subcellularLocation>
        <location evidence="1">Membrane</location>
        <topology evidence="1">Single-pass type I membrane protein</topology>
    </subcellularLocation>
</comment>
<dbReference type="InterPro" id="IPR003245">
    <property type="entry name" value="Phytocyanin_dom"/>
</dbReference>
<dbReference type="InterPro" id="IPR039391">
    <property type="entry name" value="Phytocyanin-like"/>
</dbReference>
<dbReference type="GO" id="GO:0046872">
    <property type="term" value="F:metal ion binding"/>
    <property type="evidence" value="ECO:0007669"/>
    <property type="project" value="UniProtKB-KW"/>
</dbReference>
<name>A0A8I6YM59_HORVV</name>
<evidence type="ECO:0000256" key="5">
    <source>
        <dbReference type="ARBA" id="ARBA00022729"/>
    </source>
</evidence>
<feature type="signal peptide" evidence="12">
    <location>
        <begin position="1"/>
        <end position="27"/>
    </location>
</feature>
<dbReference type="Gramene" id="HORVU.MOREX.r3.5HG0517430.1">
    <property type="protein sequence ID" value="HORVU.MOREX.r3.5HG0517430.1"/>
    <property type="gene ID" value="HORVU.MOREX.r3.5HG0517430"/>
</dbReference>
<organism evidence="14 15">
    <name type="scientific">Hordeum vulgare subsp. vulgare</name>
    <name type="common">Domesticated barley</name>
    <dbReference type="NCBI Taxonomy" id="112509"/>
    <lineage>
        <taxon>Eukaryota</taxon>
        <taxon>Viridiplantae</taxon>
        <taxon>Streptophyta</taxon>
        <taxon>Embryophyta</taxon>
        <taxon>Tracheophyta</taxon>
        <taxon>Spermatophyta</taxon>
        <taxon>Magnoliopsida</taxon>
        <taxon>Liliopsida</taxon>
        <taxon>Poales</taxon>
        <taxon>Poaceae</taxon>
        <taxon>BOP clade</taxon>
        <taxon>Pooideae</taxon>
        <taxon>Triticodae</taxon>
        <taxon>Triticeae</taxon>
        <taxon>Hordeinae</taxon>
        <taxon>Hordeum</taxon>
    </lineage>
</organism>
<dbReference type="PROSITE" id="PS51485">
    <property type="entry name" value="PHYTOCYANIN"/>
    <property type="match status" value="1"/>
</dbReference>
<dbReference type="KEGG" id="hvg:123452829"/>
<evidence type="ECO:0000256" key="3">
    <source>
        <dbReference type="ARBA" id="ARBA00022692"/>
    </source>
</evidence>
<evidence type="ECO:0000256" key="10">
    <source>
        <dbReference type="ARBA" id="ARBA00023157"/>
    </source>
</evidence>
<accession>A0A8I6YM59</accession>
<dbReference type="PANTHER" id="PTHR33021">
    <property type="entry name" value="BLUE COPPER PROTEIN"/>
    <property type="match status" value="1"/>
</dbReference>
<reference evidence="15" key="1">
    <citation type="journal article" date="2012" name="Nature">
        <title>A physical, genetic and functional sequence assembly of the barley genome.</title>
        <authorList>
            <consortium name="The International Barley Genome Sequencing Consortium"/>
            <person name="Mayer K.F."/>
            <person name="Waugh R."/>
            <person name="Brown J.W."/>
            <person name="Schulman A."/>
            <person name="Langridge P."/>
            <person name="Platzer M."/>
            <person name="Fincher G.B."/>
            <person name="Muehlbauer G.J."/>
            <person name="Sato K."/>
            <person name="Close T.J."/>
            <person name="Wise R.P."/>
            <person name="Stein N."/>
        </authorList>
    </citation>
    <scope>NUCLEOTIDE SEQUENCE [LARGE SCALE GENOMIC DNA]</scope>
    <source>
        <strain evidence="15">cv. Morex</strain>
    </source>
</reference>
<feature type="domain" description="Phytocyanin" evidence="13">
    <location>
        <begin position="28"/>
        <end position="127"/>
    </location>
</feature>
<dbReference type="GO" id="GO:0005886">
    <property type="term" value="C:plasma membrane"/>
    <property type="evidence" value="ECO:0000318"/>
    <property type="project" value="GO_Central"/>
</dbReference>
<sequence>MASKQMIVAVVAAAAFALASLPGLAVATEHVVGDDKGWTLNFNYTAWAETKQFVVGDTLVFKYNNTAHNLVEVGGPDFLLCTKPANAVVSTTGEDWVTLDKAGRKWFFCPVGQHCLNGMKLKITILETAPPSPQPAPTNPASKLHARFGEAAAAVTALAAAVLVL</sequence>
<keyword evidence="3" id="KW-0812">Transmembrane</keyword>
<evidence type="ECO:0000256" key="11">
    <source>
        <dbReference type="ARBA" id="ARBA00023180"/>
    </source>
</evidence>
<proteinExistence type="predicted"/>
<dbReference type="AlphaFoldDB" id="A0A8I6YM59"/>
<feature type="chain" id="PRO_5035211195" description="Phytocyanin domain-containing protein" evidence="12">
    <location>
        <begin position="28"/>
        <end position="165"/>
    </location>
</feature>
<reference evidence="14" key="2">
    <citation type="submission" date="2020-10" db="EMBL/GenBank/DDBJ databases">
        <authorList>
            <person name="Scholz U."/>
            <person name="Mascher M."/>
            <person name="Fiebig A."/>
        </authorList>
    </citation>
    <scope>NUCLEOTIDE SEQUENCE [LARGE SCALE GENOMIC DNA]</scope>
    <source>
        <strain evidence="14">cv. Morex</strain>
    </source>
</reference>
<evidence type="ECO:0000259" key="13">
    <source>
        <dbReference type="PROSITE" id="PS51485"/>
    </source>
</evidence>
<dbReference type="Pfam" id="PF02298">
    <property type="entry name" value="Cu_bind_like"/>
    <property type="match status" value="1"/>
</dbReference>
<keyword evidence="6" id="KW-0249">Electron transport</keyword>
<evidence type="ECO:0000313" key="15">
    <source>
        <dbReference type="Proteomes" id="UP000011116"/>
    </source>
</evidence>
<keyword evidence="8" id="KW-0186">Copper</keyword>
<evidence type="ECO:0000256" key="7">
    <source>
        <dbReference type="ARBA" id="ARBA00022989"/>
    </source>
</evidence>
<evidence type="ECO:0000313" key="14">
    <source>
        <dbReference type="EnsemblPlants" id="HORVU.MOREX.r3.5HG0517430.1"/>
    </source>
</evidence>
<evidence type="ECO:0000256" key="9">
    <source>
        <dbReference type="ARBA" id="ARBA00023136"/>
    </source>
</evidence>
<dbReference type="Gramene" id="HORVU.MOREX.r2.5HG0429990.1">
    <property type="protein sequence ID" value="HORVU.MOREX.r2.5HG0429990.1"/>
    <property type="gene ID" value="HORVU.MOREX.r2.5HG0429990"/>
</dbReference>
<evidence type="ECO:0000256" key="1">
    <source>
        <dbReference type="ARBA" id="ARBA00004479"/>
    </source>
</evidence>
<evidence type="ECO:0000256" key="4">
    <source>
        <dbReference type="ARBA" id="ARBA00022723"/>
    </source>
</evidence>
<keyword evidence="11" id="KW-0325">Glycoprotein</keyword>
<evidence type="ECO:0000256" key="2">
    <source>
        <dbReference type="ARBA" id="ARBA00022448"/>
    </source>
</evidence>
<keyword evidence="4" id="KW-0479">Metal-binding</keyword>
<gene>
    <name evidence="14" type="primary">LOC123452829</name>
</gene>
<dbReference type="SMR" id="A0A8I6YM59"/>
<dbReference type="RefSeq" id="XP_044985485.1">
    <property type="nucleotide sequence ID" value="XM_045129550.1"/>
</dbReference>
<evidence type="ECO:0000256" key="8">
    <source>
        <dbReference type="ARBA" id="ARBA00023008"/>
    </source>
</evidence>
<dbReference type="GO" id="GO:0009055">
    <property type="term" value="F:electron transfer activity"/>
    <property type="evidence" value="ECO:0007669"/>
    <property type="project" value="InterPro"/>
</dbReference>
<keyword evidence="10" id="KW-1015">Disulfide bond</keyword>
<dbReference type="CDD" id="cd04216">
    <property type="entry name" value="Phytocyanin"/>
    <property type="match status" value="1"/>
</dbReference>
<reference evidence="14" key="3">
    <citation type="submission" date="2022-01" db="UniProtKB">
        <authorList>
            <consortium name="EnsemblPlants"/>
        </authorList>
    </citation>
    <scope>IDENTIFICATION</scope>
    <source>
        <strain evidence="14">subsp. vulgare</strain>
    </source>
</reference>
<keyword evidence="15" id="KW-1185">Reference proteome</keyword>
<keyword evidence="5 12" id="KW-0732">Signal</keyword>
<dbReference type="Proteomes" id="UP000011116">
    <property type="component" value="Chromosome 5H"/>
</dbReference>
<dbReference type="FunFam" id="2.60.40.420:FF:000067">
    <property type="entry name" value="Cupredoxin superfamily protein"/>
    <property type="match status" value="1"/>
</dbReference>
<dbReference type="EnsemblPlants" id="HORVU.MOREX.r3.5HG0517430.1">
    <property type="protein sequence ID" value="HORVU.MOREX.r3.5HG0517430.1"/>
    <property type="gene ID" value="HORVU.MOREX.r3.5HG0517430"/>
</dbReference>
<protein>
    <recommendedName>
        <fullName evidence="13">Phytocyanin domain-containing protein</fullName>
    </recommendedName>
</protein>